<proteinExistence type="predicted"/>
<reference evidence="3 4" key="2">
    <citation type="submission" date="2020-01" db="EMBL/GenBank/DDBJ databases">
        <title>Microvirga sp. nov., an arsenate reduction bacterium isolated from Tibet hotspring sediments.</title>
        <authorList>
            <person name="Xian W.-D."/>
            <person name="Li W.-J."/>
        </authorList>
    </citation>
    <scope>NUCLEOTIDE SEQUENCE [LARGE SCALE GENOMIC DNA]</scope>
    <source>
        <strain evidence="3 4">KCTC 23863</strain>
    </source>
</reference>
<protein>
    <submittedName>
        <fullName evidence="3">Tripartite tricarboxylate transporter TctB family protein</fullName>
    </submittedName>
</protein>
<dbReference type="AlphaFoldDB" id="A0A7X3MRX2"/>
<dbReference type="InterPro" id="IPR009936">
    <property type="entry name" value="DUF1468"/>
</dbReference>
<sequence length="153" mass="16317">MEVATALVTGGVGAAVIWGAAEHDIGWGDSGPGSGYFPFRIGILIILASLTNLVLALRRRGFANEVFVTNAQMRSVLAFGLPILGFVVLSLLLGLYVAAILYLSFVMIFQGGYRPLFAIGLAFAVAVAMRLIFPIWFKVPLLTGPIEALLGLY</sequence>
<accession>A0A7X3MRX2</accession>
<feature type="domain" description="DUF1468" evidence="2">
    <location>
        <begin position="6"/>
        <end position="141"/>
    </location>
</feature>
<dbReference type="EMBL" id="WURB01000007">
    <property type="protein sequence ID" value="MXQ12104.1"/>
    <property type="molecule type" value="Genomic_DNA"/>
</dbReference>
<comment type="caution">
    <text evidence="3">The sequence shown here is derived from an EMBL/GenBank/DDBJ whole genome shotgun (WGS) entry which is preliminary data.</text>
</comment>
<dbReference type="RefSeq" id="WP_160884692.1">
    <property type="nucleotide sequence ID" value="NZ_WURB01000007.1"/>
</dbReference>
<feature type="transmembrane region" description="Helical" evidence="1">
    <location>
        <begin position="76"/>
        <end position="109"/>
    </location>
</feature>
<organism evidence="3 4">
    <name type="scientific">Microvirga makkahensis</name>
    <dbReference type="NCBI Taxonomy" id="1128670"/>
    <lineage>
        <taxon>Bacteria</taxon>
        <taxon>Pseudomonadati</taxon>
        <taxon>Pseudomonadota</taxon>
        <taxon>Alphaproteobacteria</taxon>
        <taxon>Hyphomicrobiales</taxon>
        <taxon>Methylobacteriaceae</taxon>
        <taxon>Microvirga</taxon>
    </lineage>
</organism>
<dbReference type="Proteomes" id="UP000436483">
    <property type="component" value="Unassembled WGS sequence"/>
</dbReference>
<feature type="transmembrane region" description="Helical" evidence="1">
    <location>
        <begin position="115"/>
        <end position="133"/>
    </location>
</feature>
<dbReference type="Pfam" id="PF07331">
    <property type="entry name" value="TctB"/>
    <property type="match status" value="1"/>
</dbReference>
<keyword evidence="4" id="KW-1185">Reference proteome</keyword>
<feature type="transmembrane region" description="Helical" evidence="1">
    <location>
        <begin position="35"/>
        <end position="55"/>
    </location>
</feature>
<evidence type="ECO:0000313" key="3">
    <source>
        <dbReference type="EMBL" id="MXQ12104.1"/>
    </source>
</evidence>
<name>A0A7X3MRX2_9HYPH</name>
<keyword evidence="1" id="KW-0472">Membrane</keyword>
<dbReference type="OrthoDB" id="6183775at2"/>
<reference evidence="3 4" key="1">
    <citation type="submission" date="2019-12" db="EMBL/GenBank/DDBJ databases">
        <authorList>
            <person name="Yuan C.-G."/>
        </authorList>
    </citation>
    <scope>NUCLEOTIDE SEQUENCE [LARGE SCALE GENOMIC DNA]</scope>
    <source>
        <strain evidence="3 4">KCTC 23863</strain>
    </source>
</reference>
<evidence type="ECO:0000259" key="2">
    <source>
        <dbReference type="Pfam" id="PF07331"/>
    </source>
</evidence>
<gene>
    <name evidence="3" type="ORF">GR328_11625</name>
</gene>
<evidence type="ECO:0000313" key="4">
    <source>
        <dbReference type="Proteomes" id="UP000436483"/>
    </source>
</evidence>
<keyword evidence="1" id="KW-1133">Transmembrane helix</keyword>
<evidence type="ECO:0000256" key="1">
    <source>
        <dbReference type="SAM" id="Phobius"/>
    </source>
</evidence>
<keyword evidence="1" id="KW-0812">Transmembrane</keyword>